<evidence type="ECO:0000313" key="2">
    <source>
        <dbReference type="Proteomes" id="UP000053989"/>
    </source>
</evidence>
<sequence>MAMVKCLWKLSRRRGAMGGYLTVTVEVTVRIRNARKPPVKVGGHPPTPTAYIAFAGVDRVDLYQSILVTDSTRYPVVSCFTQLRASTSRSESAPCLLFVIKSMEYHG</sequence>
<keyword evidence="2" id="KW-1185">Reference proteome</keyword>
<dbReference type="HOGENOM" id="CLU_2211493_0_0_1"/>
<reference evidence="2" key="2">
    <citation type="submission" date="2015-01" db="EMBL/GenBank/DDBJ databases">
        <title>Evolutionary Origins and Diversification of the Mycorrhizal Mutualists.</title>
        <authorList>
            <consortium name="DOE Joint Genome Institute"/>
            <consortium name="Mycorrhizal Genomics Consortium"/>
            <person name="Kohler A."/>
            <person name="Kuo A."/>
            <person name="Nagy L.G."/>
            <person name="Floudas D."/>
            <person name="Copeland A."/>
            <person name="Barry K.W."/>
            <person name="Cichocki N."/>
            <person name="Veneault-Fourrey C."/>
            <person name="LaButti K."/>
            <person name="Lindquist E.A."/>
            <person name="Lipzen A."/>
            <person name="Lundell T."/>
            <person name="Morin E."/>
            <person name="Murat C."/>
            <person name="Riley R."/>
            <person name="Ohm R."/>
            <person name="Sun H."/>
            <person name="Tunlid A."/>
            <person name="Henrissat B."/>
            <person name="Grigoriev I.V."/>
            <person name="Hibbett D.S."/>
            <person name="Martin F."/>
        </authorList>
    </citation>
    <scope>NUCLEOTIDE SEQUENCE [LARGE SCALE GENOMIC DNA]</scope>
    <source>
        <strain evidence="2">Foug A</strain>
    </source>
</reference>
<proteinExistence type="predicted"/>
<name>A0A0C3DGE0_9AGAM</name>
<dbReference type="InParanoid" id="A0A0C3DGE0"/>
<protein>
    <submittedName>
        <fullName evidence="1">Uncharacterized protein</fullName>
    </submittedName>
</protein>
<dbReference type="AlphaFoldDB" id="A0A0C3DGE0"/>
<organism evidence="1 2">
    <name type="scientific">Scleroderma citrinum Foug A</name>
    <dbReference type="NCBI Taxonomy" id="1036808"/>
    <lineage>
        <taxon>Eukaryota</taxon>
        <taxon>Fungi</taxon>
        <taxon>Dikarya</taxon>
        <taxon>Basidiomycota</taxon>
        <taxon>Agaricomycotina</taxon>
        <taxon>Agaricomycetes</taxon>
        <taxon>Agaricomycetidae</taxon>
        <taxon>Boletales</taxon>
        <taxon>Sclerodermatineae</taxon>
        <taxon>Sclerodermataceae</taxon>
        <taxon>Scleroderma</taxon>
    </lineage>
</organism>
<evidence type="ECO:0000313" key="1">
    <source>
        <dbReference type="EMBL" id="KIM55434.1"/>
    </source>
</evidence>
<accession>A0A0C3DGE0</accession>
<dbReference type="EMBL" id="KN822135">
    <property type="protein sequence ID" value="KIM55434.1"/>
    <property type="molecule type" value="Genomic_DNA"/>
</dbReference>
<gene>
    <name evidence="1" type="ORF">SCLCIDRAFT_299756</name>
</gene>
<dbReference type="Proteomes" id="UP000053989">
    <property type="component" value="Unassembled WGS sequence"/>
</dbReference>
<reference evidence="1 2" key="1">
    <citation type="submission" date="2014-04" db="EMBL/GenBank/DDBJ databases">
        <authorList>
            <consortium name="DOE Joint Genome Institute"/>
            <person name="Kuo A."/>
            <person name="Kohler A."/>
            <person name="Nagy L.G."/>
            <person name="Floudas D."/>
            <person name="Copeland A."/>
            <person name="Barry K.W."/>
            <person name="Cichocki N."/>
            <person name="Veneault-Fourrey C."/>
            <person name="LaButti K."/>
            <person name="Lindquist E.A."/>
            <person name="Lipzen A."/>
            <person name="Lundell T."/>
            <person name="Morin E."/>
            <person name="Murat C."/>
            <person name="Sun H."/>
            <person name="Tunlid A."/>
            <person name="Henrissat B."/>
            <person name="Grigoriev I.V."/>
            <person name="Hibbett D.S."/>
            <person name="Martin F."/>
            <person name="Nordberg H.P."/>
            <person name="Cantor M.N."/>
            <person name="Hua S.X."/>
        </authorList>
    </citation>
    <scope>NUCLEOTIDE SEQUENCE [LARGE SCALE GENOMIC DNA]</scope>
    <source>
        <strain evidence="1 2">Foug A</strain>
    </source>
</reference>